<feature type="region of interest" description="Disordered" evidence="1">
    <location>
        <begin position="777"/>
        <end position="806"/>
    </location>
</feature>
<accession>S8AXW6</accession>
<sequence>MYNQTIEQCSTCNCAYCSLRVDTRASEHRTSHILETKRFPVGVSPYHGTPPDHGYAPESRSQNTGMLSAPDRSPDPKAPSTLPYALVTRFTNEERNFRPSRRLMTRLTDEERNLRPDKREPNLVPQERSSKKPVSGRPVSQASAYRGTRTASGLRDNKKPISQNVDEEHPDHIEKPRLVEKTMGRKLNLDQPGFGADGERTRDEKLSWYNASPLLSVDAHQPRNLTEPESQTVVIESLSQNLQPPIINKSEESNISESNPSLDLSLAPQVQTPIIEDLNKETCKPEQVEIVFGCESGLRACQALEKLRLNPRGSFDVGGGPQLPEQSKKEPDKAREIVFKMLRKYVKNGHDSSSDFGLSFEDMVKKYDRFRQKAVEAFKKLQIASVSGSEELQSFVFSDLRTLDNIIDIGQSTLCEFVDCQKQKPPDNLVNLYCMLHVCYAMSRAAGAESPQFTNDQFAMAASEWKDCLMVEKDPEIRRQKEDLFDEIKEIMWVEFKEGLEYAMLFRDRACMEPNSIPHRRGDFDTNDPLASQNLFDPTYDVDTGLGDFEPDWGSFLDVDFLDSDSDSNFRRHEQPKFLDGLEENIPPDKANLEPPTGKRLIGNVFVTAVFTFVQELQETGIVFLYLCGSLAVSTLRRFLELSTSPVPKPPEIHLHERQHIIESLQKNLKYERHPESSRIIDAVSGPFLAGIIDTFHDLEECIINFMKITIFDPHSLLCFFTLLTTHFYSYYHKSLPQRLKCTAEVYNSPVYVPERIRAGEKILAISKDNMVDTVSTPHASQDAATLPKIASSDTKARKRKAAHDENETLAMKASMKRFRCNNGLPKPSNAPKQLIFKNIMGEPRKRRNKPKNVVGVKA</sequence>
<dbReference type="AlphaFoldDB" id="S8AXW6"/>
<name>S8AXW6_DACHA</name>
<dbReference type="HOGENOM" id="CLU_332885_0_0_1"/>
<organism evidence="2 3">
    <name type="scientific">Dactylellina haptotyla (strain CBS 200.50)</name>
    <name type="common">Nematode-trapping fungus</name>
    <name type="synonym">Monacrosporium haptotylum</name>
    <dbReference type="NCBI Taxonomy" id="1284197"/>
    <lineage>
        <taxon>Eukaryota</taxon>
        <taxon>Fungi</taxon>
        <taxon>Dikarya</taxon>
        <taxon>Ascomycota</taxon>
        <taxon>Pezizomycotina</taxon>
        <taxon>Orbiliomycetes</taxon>
        <taxon>Orbiliales</taxon>
        <taxon>Orbiliaceae</taxon>
        <taxon>Dactylellina</taxon>
    </lineage>
</organism>
<comment type="caution">
    <text evidence="2">The sequence shown here is derived from an EMBL/GenBank/DDBJ whole genome shotgun (WGS) entry which is preliminary data.</text>
</comment>
<reference evidence="2 3" key="1">
    <citation type="journal article" date="2013" name="PLoS Genet.">
        <title>Genomic mechanisms accounting for the adaptation to parasitism in nematode-trapping fungi.</title>
        <authorList>
            <person name="Meerupati T."/>
            <person name="Andersson K.M."/>
            <person name="Friman E."/>
            <person name="Kumar D."/>
            <person name="Tunlid A."/>
            <person name="Ahren D."/>
        </authorList>
    </citation>
    <scope>NUCLEOTIDE SEQUENCE [LARGE SCALE GENOMIC DNA]</scope>
    <source>
        <strain evidence="2 3">CBS 200.50</strain>
    </source>
</reference>
<evidence type="ECO:0000256" key="1">
    <source>
        <dbReference type="SAM" id="MobiDB-lite"/>
    </source>
</evidence>
<dbReference type="EMBL" id="AQGS01000003">
    <property type="protein sequence ID" value="EPS45806.1"/>
    <property type="molecule type" value="Genomic_DNA"/>
</dbReference>
<protein>
    <submittedName>
        <fullName evidence="2">Uncharacterized protein</fullName>
    </submittedName>
</protein>
<reference evidence="3" key="2">
    <citation type="submission" date="2013-04" db="EMBL/GenBank/DDBJ databases">
        <title>Genomic mechanisms accounting for the adaptation to parasitism in nematode-trapping fungi.</title>
        <authorList>
            <person name="Ahren D.G."/>
        </authorList>
    </citation>
    <scope>NUCLEOTIDE SEQUENCE [LARGE SCALE GENOMIC DNA]</scope>
    <source>
        <strain evidence="3">CBS 200.50</strain>
    </source>
</reference>
<gene>
    <name evidence="2" type="ORF">H072_183</name>
</gene>
<feature type="region of interest" description="Disordered" evidence="1">
    <location>
        <begin position="41"/>
        <end position="84"/>
    </location>
</feature>
<proteinExistence type="predicted"/>
<feature type="region of interest" description="Disordered" evidence="1">
    <location>
        <begin position="840"/>
        <end position="859"/>
    </location>
</feature>
<evidence type="ECO:0000313" key="2">
    <source>
        <dbReference type="EMBL" id="EPS45806.1"/>
    </source>
</evidence>
<evidence type="ECO:0000313" key="3">
    <source>
        <dbReference type="Proteomes" id="UP000015100"/>
    </source>
</evidence>
<dbReference type="Proteomes" id="UP000015100">
    <property type="component" value="Unassembled WGS sequence"/>
</dbReference>
<feature type="compositionally biased region" description="Basic and acidic residues" evidence="1">
    <location>
        <begin position="107"/>
        <end position="121"/>
    </location>
</feature>
<feature type="region of interest" description="Disordered" evidence="1">
    <location>
        <begin position="96"/>
        <end position="175"/>
    </location>
</feature>
<feature type="compositionally biased region" description="Basic and acidic residues" evidence="1">
    <location>
        <begin position="166"/>
        <end position="175"/>
    </location>
</feature>
<dbReference type="OrthoDB" id="5428290at2759"/>
<keyword evidence="3" id="KW-1185">Reference proteome</keyword>
<dbReference type="STRING" id="1284197.S8AXW6"/>